<protein>
    <submittedName>
        <fullName evidence="2">Putative secreted protein</fullName>
    </submittedName>
</protein>
<feature type="chain" id="PRO_5013000727" evidence="1">
    <location>
        <begin position="24"/>
        <end position="146"/>
    </location>
</feature>
<gene>
    <name evidence="2" type="ORF">PSM36_0290</name>
</gene>
<dbReference type="AlphaFoldDB" id="A0A1R3T584"/>
<sequence>MKRCYSFFLMIYLISGACLPLFAQGDSGGSGMEGLQNRLVSPDTVNMQNREGFQHTEKLQNTTQIQKRQGSQNWEDPQDKTTIKLTGSQLIIENLPEDGVLEIYNIMGVKVYNRRVNAGTNQYILSLPKGYYIIKIGKLTRKIAVK</sequence>
<dbReference type="PROSITE" id="PS51257">
    <property type="entry name" value="PROKAR_LIPOPROTEIN"/>
    <property type="match status" value="1"/>
</dbReference>
<keyword evidence="3" id="KW-1185">Reference proteome</keyword>
<proteinExistence type="predicted"/>
<dbReference type="RefSeq" id="WP_154670941.1">
    <property type="nucleotide sequence ID" value="NZ_LT605205.1"/>
</dbReference>
<evidence type="ECO:0000256" key="1">
    <source>
        <dbReference type="SAM" id="SignalP"/>
    </source>
</evidence>
<name>A0A1R3T584_9BACT</name>
<evidence type="ECO:0000313" key="3">
    <source>
        <dbReference type="Proteomes" id="UP000187464"/>
    </source>
</evidence>
<dbReference type="STRING" id="1642647.PSM36_0290"/>
<dbReference type="InterPro" id="IPR026444">
    <property type="entry name" value="Secre_tail"/>
</dbReference>
<dbReference type="KEGG" id="psac:PSM36_0290"/>
<dbReference type="Proteomes" id="UP000187464">
    <property type="component" value="Chromosome I"/>
</dbReference>
<dbReference type="EMBL" id="LT605205">
    <property type="protein sequence ID" value="SCD19125.1"/>
    <property type="molecule type" value="Genomic_DNA"/>
</dbReference>
<evidence type="ECO:0000313" key="2">
    <source>
        <dbReference type="EMBL" id="SCD19125.1"/>
    </source>
</evidence>
<organism evidence="2 3">
    <name type="scientific">Proteiniphilum saccharofermentans</name>
    <dbReference type="NCBI Taxonomy" id="1642647"/>
    <lineage>
        <taxon>Bacteria</taxon>
        <taxon>Pseudomonadati</taxon>
        <taxon>Bacteroidota</taxon>
        <taxon>Bacteroidia</taxon>
        <taxon>Bacteroidales</taxon>
        <taxon>Dysgonomonadaceae</taxon>
        <taxon>Proteiniphilum</taxon>
    </lineage>
</organism>
<accession>A0A1R3T584</accession>
<feature type="signal peptide" evidence="1">
    <location>
        <begin position="1"/>
        <end position="23"/>
    </location>
</feature>
<dbReference type="NCBIfam" id="TIGR04183">
    <property type="entry name" value="Por_Secre_tail"/>
    <property type="match status" value="1"/>
</dbReference>
<keyword evidence="1" id="KW-0732">Signal</keyword>
<reference evidence="2 3" key="1">
    <citation type="submission" date="2016-08" db="EMBL/GenBank/DDBJ databases">
        <authorList>
            <person name="Seilhamer J.J."/>
        </authorList>
    </citation>
    <scope>NUCLEOTIDE SEQUENCE [LARGE SCALE GENOMIC DNA]</scope>
    <source>
        <strain evidence="2">M3/6</strain>
    </source>
</reference>